<dbReference type="EMBL" id="BKCJ011218537">
    <property type="protein sequence ID" value="GFD05467.1"/>
    <property type="molecule type" value="Genomic_DNA"/>
</dbReference>
<feature type="non-terminal residue" evidence="1">
    <location>
        <position position="164"/>
    </location>
</feature>
<accession>A0A699T5F5</accession>
<feature type="non-terminal residue" evidence="1">
    <location>
        <position position="1"/>
    </location>
</feature>
<gene>
    <name evidence="1" type="ORF">Tci_877436</name>
</gene>
<comment type="caution">
    <text evidence="1">The sequence shown here is derived from an EMBL/GenBank/DDBJ whole genome shotgun (WGS) entry which is preliminary data.</text>
</comment>
<name>A0A699T5F5_TANCI</name>
<proteinExistence type="predicted"/>
<evidence type="ECO:0000313" key="1">
    <source>
        <dbReference type="EMBL" id="GFD05467.1"/>
    </source>
</evidence>
<protein>
    <submittedName>
        <fullName evidence="1">Uncharacterized protein</fullName>
    </submittedName>
</protein>
<sequence length="164" mass="17234">AVEGRVAVQLILPIGVVFGRDELLASKVIDVGGDADRAGVAHPRDARGVVVRKHGVGPGLTAVLYQVAVGVVAPVYQQLRKAAGIEQLHFMSQLVDAKLLSIEVSAKVYALLLGRHDDTLLLLVVAADEVAQARIAAREGQVVAVEGRVAVQLILPIGVVFGRD</sequence>
<organism evidence="1">
    <name type="scientific">Tanacetum cinerariifolium</name>
    <name type="common">Dalmatian daisy</name>
    <name type="synonym">Chrysanthemum cinerariifolium</name>
    <dbReference type="NCBI Taxonomy" id="118510"/>
    <lineage>
        <taxon>Eukaryota</taxon>
        <taxon>Viridiplantae</taxon>
        <taxon>Streptophyta</taxon>
        <taxon>Embryophyta</taxon>
        <taxon>Tracheophyta</taxon>
        <taxon>Spermatophyta</taxon>
        <taxon>Magnoliopsida</taxon>
        <taxon>eudicotyledons</taxon>
        <taxon>Gunneridae</taxon>
        <taxon>Pentapetalae</taxon>
        <taxon>asterids</taxon>
        <taxon>campanulids</taxon>
        <taxon>Asterales</taxon>
        <taxon>Asteraceae</taxon>
        <taxon>Asteroideae</taxon>
        <taxon>Anthemideae</taxon>
        <taxon>Anthemidinae</taxon>
        <taxon>Tanacetum</taxon>
    </lineage>
</organism>
<reference evidence="1" key="1">
    <citation type="journal article" date="2019" name="Sci. Rep.">
        <title>Draft genome of Tanacetum cinerariifolium, the natural source of mosquito coil.</title>
        <authorList>
            <person name="Yamashiro T."/>
            <person name="Shiraishi A."/>
            <person name="Satake H."/>
            <person name="Nakayama K."/>
        </authorList>
    </citation>
    <scope>NUCLEOTIDE SEQUENCE</scope>
</reference>
<dbReference type="AlphaFoldDB" id="A0A699T5F5"/>